<gene>
    <name evidence="3" type="ORF">CMUS01_02859</name>
</gene>
<dbReference type="InterPro" id="IPR011990">
    <property type="entry name" value="TPR-like_helical_dom_sf"/>
</dbReference>
<feature type="compositionally biased region" description="Basic and acidic residues" evidence="2">
    <location>
        <begin position="62"/>
        <end position="73"/>
    </location>
</feature>
<name>A0A8H6NU49_9PEZI</name>
<organism evidence="3 4">
    <name type="scientific">Colletotrichum musicola</name>
    <dbReference type="NCBI Taxonomy" id="2175873"/>
    <lineage>
        <taxon>Eukaryota</taxon>
        <taxon>Fungi</taxon>
        <taxon>Dikarya</taxon>
        <taxon>Ascomycota</taxon>
        <taxon>Pezizomycotina</taxon>
        <taxon>Sordariomycetes</taxon>
        <taxon>Hypocreomycetidae</taxon>
        <taxon>Glomerellales</taxon>
        <taxon>Glomerellaceae</taxon>
        <taxon>Colletotrichum</taxon>
        <taxon>Colletotrichum orchidearum species complex</taxon>
    </lineage>
</organism>
<feature type="region of interest" description="Disordered" evidence="2">
    <location>
        <begin position="53"/>
        <end position="76"/>
    </location>
</feature>
<accession>A0A8H6NU49</accession>
<dbReference type="PANTHER" id="PTHR47942">
    <property type="entry name" value="TETRATRICOPEPTIDE REPEAT (TPR)-LIKE SUPERFAMILY PROTEIN-RELATED"/>
    <property type="match status" value="1"/>
</dbReference>
<evidence type="ECO:0000313" key="4">
    <source>
        <dbReference type="Proteomes" id="UP000639643"/>
    </source>
</evidence>
<feature type="region of interest" description="Disordered" evidence="2">
    <location>
        <begin position="253"/>
        <end position="277"/>
    </location>
</feature>
<feature type="region of interest" description="Disordered" evidence="2">
    <location>
        <begin position="607"/>
        <end position="627"/>
    </location>
</feature>
<evidence type="ECO:0000256" key="1">
    <source>
        <dbReference type="ARBA" id="ARBA00022737"/>
    </source>
</evidence>
<proteinExistence type="predicted"/>
<feature type="region of interest" description="Disordered" evidence="2">
    <location>
        <begin position="535"/>
        <end position="554"/>
    </location>
</feature>
<keyword evidence="4" id="KW-1185">Reference proteome</keyword>
<dbReference type="Gene3D" id="1.25.40.10">
    <property type="entry name" value="Tetratricopeptide repeat domain"/>
    <property type="match status" value="1"/>
</dbReference>
<dbReference type="PANTHER" id="PTHR47942:SF105">
    <property type="entry name" value="ATPASE EXPRESSION PROTEIN 3"/>
    <property type="match status" value="1"/>
</dbReference>
<dbReference type="EMBL" id="WIGM01000063">
    <property type="protein sequence ID" value="KAF6842667.1"/>
    <property type="molecule type" value="Genomic_DNA"/>
</dbReference>
<evidence type="ECO:0000313" key="3">
    <source>
        <dbReference type="EMBL" id="KAF6842667.1"/>
    </source>
</evidence>
<evidence type="ECO:0000256" key="2">
    <source>
        <dbReference type="SAM" id="MobiDB-lite"/>
    </source>
</evidence>
<keyword evidence="1" id="KW-0677">Repeat</keyword>
<dbReference type="Proteomes" id="UP000639643">
    <property type="component" value="Unassembled WGS sequence"/>
</dbReference>
<dbReference type="Pfam" id="PF13041">
    <property type="entry name" value="PPR_2"/>
    <property type="match status" value="1"/>
</dbReference>
<dbReference type="AlphaFoldDB" id="A0A8H6NU49"/>
<dbReference type="OrthoDB" id="185373at2759"/>
<protein>
    <submittedName>
        <fullName evidence="3">Pentatricopeptide repeat containing protein</fullName>
    </submittedName>
</protein>
<comment type="caution">
    <text evidence="3">The sequence shown here is derived from an EMBL/GenBank/DDBJ whole genome shotgun (WGS) entry which is preliminary data.</text>
</comment>
<reference evidence="3" key="1">
    <citation type="journal article" date="2020" name="Phytopathology">
        <title>Genome Sequence Resources of Colletotrichum truncatum, C. plurivorum, C. musicola, and C. sojae: Four Species Pathogenic to Soybean (Glycine max).</title>
        <authorList>
            <person name="Rogerio F."/>
            <person name="Boufleur T.R."/>
            <person name="Ciampi-Guillardi M."/>
            <person name="Sukno S.A."/>
            <person name="Thon M.R."/>
            <person name="Massola Junior N.S."/>
            <person name="Baroncelli R."/>
        </authorList>
    </citation>
    <scope>NUCLEOTIDE SEQUENCE</scope>
    <source>
        <strain evidence="3">LFN0074</strain>
    </source>
</reference>
<sequence>MLACAACLKRAIKPVVSAGSFPETPRALQHSLLLRRQLPRFFSVHGTTSAQAAKGSDEEREDFLSAKADDPSAKRSQQKLEWAVGKHLEHMSDPWKIAKHVEATLEKDRFDEALLLTKRASVGKQCVVAWNHLIDYEIRKQKRLGAAIKLYNDMKKRGQIPNDQTYTILFRGCGFSQQPESAVQKAVHIYKSLLRGERLKPNTIHMNAVLQVCGRAGDIETMFEIAGSADAKEGRRADAHTYTIILNSMRAKAQPKKEAGVGSLTPQEPQENRQEAQQALERSRVIWEEVVREWRGGRVTMDESLVSAMCRVLLLGEAGDRLEVFKILEQTMSIPNYTLPQNTPVPDRRYVQNMNADMRDICASSSREPKRVRKLRNVTYAIPGCRTLSLILATIRKVDRRAIKTGSTSNQYWHLFTNYYSLRPDADNYSHMLSIFEHNGSSSGALELIKVMPQNLVMSSIIRRGLKACLADYANPHVTANATAMLIRLPAPDVASLLIYHQVAAVARSDKTGEKLALAMNTLWKPFKKAMNSLEKDSSLQTSKPGKAKESKSTVRYQGDQDCVRDLLVLARAMIGTVDKIVAGGLLNGDALKKLKLKRNGMNRFVVQHTDPQQNEGMASREAKSED</sequence>
<dbReference type="InterPro" id="IPR002885">
    <property type="entry name" value="PPR_rpt"/>
</dbReference>
<dbReference type="InterPro" id="IPR051222">
    <property type="entry name" value="PPR/CCM1_RNA-binding"/>
</dbReference>